<gene>
    <name evidence="1" type="ORF">NBR_LOCUS21947</name>
</gene>
<dbReference type="Proteomes" id="UP000271162">
    <property type="component" value="Unassembled WGS sequence"/>
</dbReference>
<reference evidence="3" key="1">
    <citation type="submission" date="2017-02" db="UniProtKB">
        <authorList>
            <consortium name="WormBaseParasite"/>
        </authorList>
    </citation>
    <scope>IDENTIFICATION</scope>
</reference>
<protein>
    <submittedName>
        <fullName evidence="3">Tetratricopeptide repeat (TPR)-like superfamily protein</fullName>
    </submittedName>
</protein>
<reference evidence="1 2" key="2">
    <citation type="submission" date="2018-11" db="EMBL/GenBank/DDBJ databases">
        <authorList>
            <consortium name="Pathogen Informatics"/>
        </authorList>
    </citation>
    <scope>NUCLEOTIDE SEQUENCE [LARGE SCALE GENOMIC DNA]</scope>
</reference>
<evidence type="ECO:0000313" key="2">
    <source>
        <dbReference type="Proteomes" id="UP000271162"/>
    </source>
</evidence>
<keyword evidence="2" id="KW-1185">Reference proteome</keyword>
<sequence>MPTLMVFEVYAATSDYDYEEAEAFYMELEKLYKKDNAFYKVMVRISSQRPGLEGRRKSFISASMVWSGTNRVKGCPSSSC</sequence>
<dbReference type="WBParaSite" id="NBR_0002194601-mRNA-1">
    <property type="protein sequence ID" value="NBR_0002194601-mRNA-1"/>
    <property type="gene ID" value="NBR_0002194601"/>
</dbReference>
<name>A0A0N4YXH4_NIPBR</name>
<organism evidence="3">
    <name type="scientific">Nippostrongylus brasiliensis</name>
    <name type="common">Rat hookworm</name>
    <dbReference type="NCBI Taxonomy" id="27835"/>
    <lineage>
        <taxon>Eukaryota</taxon>
        <taxon>Metazoa</taxon>
        <taxon>Ecdysozoa</taxon>
        <taxon>Nematoda</taxon>
        <taxon>Chromadorea</taxon>
        <taxon>Rhabditida</taxon>
        <taxon>Rhabditina</taxon>
        <taxon>Rhabditomorpha</taxon>
        <taxon>Strongyloidea</taxon>
        <taxon>Heligmosomidae</taxon>
        <taxon>Nippostrongylus</taxon>
    </lineage>
</organism>
<dbReference type="EMBL" id="UYSL01027128">
    <property type="protein sequence ID" value="VDL86422.1"/>
    <property type="molecule type" value="Genomic_DNA"/>
</dbReference>
<evidence type="ECO:0000313" key="1">
    <source>
        <dbReference type="EMBL" id="VDL86422.1"/>
    </source>
</evidence>
<evidence type="ECO:0000313" key="3">
    <source>
        <dbReference type="WBParaSite" id="NBR_0002194601-mRNA-1"/>
    </source>
</evidence>
<accession>A0A0N4YXH4</accession>
<proteinExistence type="predicted"/>
<dbReference type="AlphaFoldDB" id="A0A0N4YXH4"/>